<dbReference type="InterPro" id="IPR024445">
    <property type="entry name" value="Tnp_ISXO2-like"/>
</dbReference>
<dbReference type="RefSeq" id="WP_156712585.1">
    <property type="nucleotide sequence ID" value="NZ_WPHG01000002.1"/>
</dbReference>
<dbReference type="Proteomes" id="UP000463224">
    <property type="component" value="Unassembled WGS sequence"/>
</dbReference>
<dbReference type="AlphaFoldDB" id="A0A844QI44"/>
<protein>
    <submittedName>
        <fullName evidence="2">IS1595 family transposase</fullName>
    </submittedName>
</protein>
<gene>
    <name evidence="2" type="ORF">GN330_10375</name>
</gene>
<feature type="domain" description="ISXO2-like transposase" evidence="1">
    <location>
        <begin position="132"/>
        <end position="272"/>
    </location>
</feature>
<proteinExistence type="predicted"/>
<dbReference type="InterPro" id="IPR053164">
    <property type="entry name" value="IS1016-like_transposase"/>
</dbReference>
<dbReference type="EMBL" id="WPHG01000002">
    <property type="protein sequence ID" value="MVA97650.1"/>
    <property type="molecule type" value="Genomic_DNA"/>
</dbReference>
<dbReference type="SMART" id="SM01126">
    <property type="entry name" value="DDE_Tnp_IS1595"/>
    <property type="match status" value="1"/>
</dbReference>
<dbReference type="Pfam" id="PF12762">
    <property type="entry name" value="DDE_Tnp_IS1595"/>
    <property type="match status" value="1"/>
</dbReference>
<keyword evidence="3" id="KW-1185">Reference proteome</keyword>
<dbReference type="InterPro" id="IPR024442">
    <property type="entry name" value="Transposase_Zn_ribbon"/>
</dbReference>
<reference evidence="2 3" key="1">
    <citation type="submission" date="2019-12" db="EMBL/GenBank/DDBJ databases">
        <title>Nitratireductor arenosus sp. nov., Isolated from sea sand, Jeju island, South Korea.</title>
        <authorList>
            <person name="Kim W."/>
        </authorList>
    </citation>
    <scope>NUCLEOTIDE SEQUENCE [LARGE SCALE GENOMIC DNA]</scope>
    <source>
        <strain evidence="2 3">CAU 1489</strain>
    </source>
</reference>
<organism evidence="2 3">
    <name type="scientific">Nitratireductor arenosus</name>
    <dbReference type="NCBI Taxonomy" id="2682096"/>
    <lineage>
        <taxon>Bacteria</taxon>
        <taxon>Pseudomonadati</taxon>
        <taxon>Pseudomonadota</taxon>
        <taxon>Alphaproteobacteria</taxon>
        <taxon>Hyphomicrobiales</taxon>
        <taxon>Phyllobacteriaceae</taxon>
        <taxon>Nitratireductor</taxon>
    </lineage>
</organism>
<evidence type="ECO:0000313" key="3">
    <source>
        <dbReference type="Proteomes" id="UP000463224"/>
    </source>
</evidence>
<dbReference type="PANTHER" id="PTHR47163">
    <property type="entry name" value="DDE_TNP_IS1595 DOMAIN-CONTAINING PROTEIN"/>
    <property type="match status" value="1"/>
</dbReference>
<dbReference type="NCBIfam" id="NF033547">
    <property type="entry name" value="transpos_IS1595"/>
    <property type="match status" value="1"/>
</dbReference>
<evidence type="ECO:0000259" key="1">
    <source>
        <dbReference type="SMART" id="SM01126"/>
    </source>
</evidence>
<dbReference type="PANTHER" id="PTHR47163:SF2">
    <property type="entry name" value="SI:DKEY-17M8.2"/>
    <property type="match status" value="1"/>
</dbReference>
<accession>A0A844QI44</accession>
<comment type="caution">
    <text evidence="2">The sequence shown here is derived from an EMBL/GenBank/DDBJ whole genome shotgun (WGS) entry which is preliminary data.</text>
</comment>
<evidence type="ECO:0000313" key="2">
    <source>
        <dbReference type="EMBL" id="MVA97650.1"/>
    </source>
</evidence>
<sequence>MSKKPKAPTLKDFLAQFPDDDSCLDHLMATRYGKRHECAKCGRLANFHRVKSRRCYECDFCGYQVYPTAGTPFENTRTSLRDWFHVMFMFTTSRNGVSAKEVQRTIGVTYKTAWRMCNLIRQYMGYVDGDNSLGGKGGGIVEADKAFIGGKDKRGHDDKAIVIGITERGGETVTRVIPSRREKDVLPAIAKWVRQGSRIATDEAKAFRNLGEYGYRHGTVNHSEGQYVSGQVHTNTIEAFWANVKRSIEGTYVSVSKKWLQTYLWEFEYRQNLRKHPHLMLDLLLQSFPRPAPKADA</sequence>
<name>A0A844QI44_9HYPH</name>
<dbReference type="Pfam" id="PF12760">
    <property type="entry name" value="Zn_ribbon_IS1595"/>
    <property type="match status" value="1"/>
</dbReference>